<evidence type="ECO:0000256" key="3">
    <source>
        <dbReference type="ARBA" id="ARBA00023163"/>
    </source>
</evidence>
<accession>A0A7X9RTW8</accession>
<dbReference type="InterPro" id="IPR020449">
    <property type="entry name" value="Tscrpt_reg_AraC-type_HTH"/>
</dbReference>
<keyword evidence="6" id="KW-1185">Reference proteome</keyword>
<evidence type="ECO:0000256" key="1">
    <source>
        <dbReference type="ARBA" id="ARBA00023015"/>
    </source>
</evidence>
<dbReference type="Pfam" id="PF12833">
    <property type="entry name" value="HTH_18"/>
    <property type="match status" value="1"/>
</dbReference>
<dbReference type="InterPro" id="IPR053142">
    <property type="entry name" value="PchR_regulatory_protein"/>
</dbReference>
<dbReference type="InterPro" id="IPR009057">
    <property type="entry name" value="Homeodomain-like_sf"/>
</dbReference>
<dbReference type="Gene3D" id="1.10.10.60">
    <property type="entry name" value="Homeodomain-like"/>
    <property type="match status" value="1"/>
</dbReference>
<dbReference type="InterPro" id="IPR018062">
    <property type="entry name" value="HTH_AraC-typ_CS"/>
</dbReference>
<sequence length="313" mass="36537">MEKIEISELSYSKNLEELTKVSVVNNDNKLKKVRKWNTTDASGVVETFSFSNYQLQFIKLKTYQSLDFILDAHHYYMIFSLKDNALSILNHKSLTVEEGIILKQRKLECHLSKGHNTELLIFSFDATFFQSSFVDSSNLFKEIFPKTVSSTFELNKKIQNILWNIIENDKKGDSEYLYINAKIYELLTEVYEVRFPVEEVQDEREEKLHKVKNIITNDLEFQYSIPDLSKQIGMNASYLKKNFKAIFNETIFEFANRKRMQKAQVLLVSTTLPIAIISEKIGYQHASHFSYAFKNSIGITPNKYRAQHKQSEA</sequence>
<keyword evidence="3" id="KW-0804">Transcription</keyword>
<dbReference type="EMBL" id="JABANE010000017">
    <property type="protein sequence ID" value="NME67952.1"/>
    <property type="molecule type" value="Genomic_DNA"/>
</dbReference>
<dbReference type="SMART" id="SM00342">
    <property type="entry name" value="HTH_ARAC"/>
    <property type="match status" value="1"/>
</dbReference>
<gene>
    <name evidence="5" type="ORF">HHU12_08280</name>
</gene>
<dbReference type="SUPFAM" id="SSF46689">
    <property type="entry name" value="Homeodomain-like"/>
    <property type="match status" value="1"/>
</dbReference>
<dbReference type="GO" id="GO:0003700">
    <property type="term" value="F:DNA-binding transcription factor activity"/>
    <property type="evidence" value="ECO:0007669"/>
    <property type="project" value="InterPro"/>
</dbReference>
<reference evidence="5 6" key="1">
    <citation type="submission" date="2020-04" db="EMBL/GenBank/DDBJ databases">
        <title>Flammeovirga sp. SR4, a novel species isolated from seawater.</title>
        <authorList>
            <person name="Wang X."/>
        </authorList>
    </citation>
    <scope>NUCLEOTIDE SEQUENCE [LARGE SCALE GENOMIC DNA]</scope>
    <source>
        <strain evidence="5 6">ATCC 23126</strain>
    </source>
</reference>
<dbReference type="InterPro" id="IPR018060">
    <property type="entry name" value="HTH_AraC"/>
</dbReference>
<dbReference type="PRINTS" id="PR00032">
    <property type="entry name" value="HTHARAC"/>
</dbReference>
<dbReference type="PANTHER" id="PTHR47893">
    <property type="entry name" value="REGULATORY PROTEIN PCHR"/>
    <property type="match status" value="1"/>
</dbReference>
<dbReference type="AlphaFoldDB" id="A0A7X9RTW8"/>
<dbReference type="GO" id="GO:0043565">
    <property type="term" value="F:sequence-specific DNA binding"/>
    <property type="evidence" value="ECO:0007669"/>
    <property type="project" value="InterPro"/>
</dbReference>
<evidence type="ECO:0000256" key="2">
    <source>
        <dbReference type="ARBA" id="ARBA00023125"/>
    </source>
</evidence>
<dbReference type="PANTHER" id="PTHR47893:SF1">
    <property type="entry name" value="REGULATORY PROTEIN PCHR"/>
    <property type="match status" value="1"/>
</dbReference>
<dbReference type="PROSITE" id="PS01124">
    <property type="entry name" value="HTH_ARAC_FAMILY_2"/>
    <property type="match status" value="1"/>
</dbReference>
<proteinExistence type="predicted"/>
<evidence type="ECO:0000313" key="5">
    <source>
        <dbReference type="EMBL" id="NME67952.1"/>
    </source>
</evidence>
<evidence type="ECO:0000259" key="4">
    <source>
        <dbReference type="PROSITE" id="PS01124"/>
    </source>
</evidence>
<comment type="caution">
    <text evidence="5">The sequence shown here is derived from an EMBL/GenBank/DDBJ whole genome shotgun (WGS) entry which is preliminary data.</text>
</comment>
<keyword evidence="2" id="KW-0238">DNA-binding</keyword>
<organism evidence="5 6">
    <name type="scientific">Flammeovirga aprica JL-4</name>
    <dbReference type="NCBI Taxonomy" id="694437"/>
    <lineage>
        <taxon>Bacteria</taxon>
        <taxon>Pseudomonadati</taxon>
        <taxon>Bacteroidota</taxon>
        <taxon>Cytophagia</taxon>
        <taxon>Cytophagales</taxon>
        <taxon>Flammeovirgaceae</taxon>
        <taxon>Flammeovirga</taxon>
    </lineage>
</organism>
<name>A0A7X9RTW8_9BACT</name>
<feature type="domain" description="HTH araC/xylS-type" evidence="4">
    <location>
        <begin position="209"/>
        <end position="307"/>
    </location>
</feature>
<evidence type="ECO:0000313" key="6">
    <source>
        <dbReference type="Proteomes" id="UP000576082"/>
    </source>
</evidence>
<dbReference type="Proteomes" id="UP000576082">
    <property type="component" value="Unassembled WGS sequence"/>
</dbReference>
<protein>
    <submittedName>
        <fullName evidence="5">Helix-turn-helix transcriptional regulator</fullName>
    </submittedName>
</protein>
<dbReference type="PROSITE" id="PS00041">
    <property type="entry name" value="HTH_ARAC_FAMILY_1"/>
    <property type="match status" value="1"/>
</dbReference>
<keyword evidence="1" id="KW-0805">Transcription regulation</keyword>
<dbReference type="RefSeq" id="WP_169656269.1">
    <property type="nucleotide sequence ID" value="NZ_JABANE010000017.1"/>
</dbReference>